<organism evidence="1 2">
    <name type="scientific">Thalassotalea euphylliae</name>
    <dbReference type="NCBI Taxonomy" id="1655234"/>
    <lineage>
        <taxon>Bacteria</taxon>
        <taxon>Pseudomonadati</taxon>
        <taxon>Pseudomonadota</taxon>
        <taxon>Gammaproteobacteria</taxon>
        <taxon>Alteromonadales</taxon>
        <taxon>Colwelliaceae</taxon>
        <taxon>Thalassotalea</taxon>
    </lineage>
</organism>
<reference evidence="1 2" key="1">
    <citation type="submission" date="2018-08" db="EMBL/GenBank/DDBJ databases">
        <title>Thalassotalea euphylliae genome.</title>
        <authorList>
            <person name="Summers S."/>
            <person name="Rice S.A."/>
            <person name="Freckelton M.L."/>
            <person name="Nedved B.T."/>
            <person name="Hadfield M.G."/>
        </authorList>
    </citation>
    <scope>NUCLEOTIDE SEQUENCE [LARGE SCALE GENOMIC DNA]</scope>
    <source>
        <strain evidence="1 2">H1</strain>
    </source>
</reference>
<gene>
    <name evidence="1" type="ORF">DXX93_00145</name>
</gene>
<name>A0A3E0TKR4_9GAMM</name>
<dbReference type="InterPro" id="IPR036692">
    <property type="entry name" value="Shew3726-like_sf"/>
</dbReference>
<protein>
    <submittedName>
        <fullName evidence="1">Uncharacterized protein</fullName>
    </submittedName>
</protein>
<dbReference type="RefSeq" id="WP_116006281.1">
    <property type="nucleotide sequence ID" value="NZ_QUOU01000001.1"/>
</dbReference>
<dbReference type="Gene3D" id="3.30.160.140">
    <property type="entry name" value="Shew3726-like"/>
    <property type="match status" value="1"/>
</dbReference>
<dbReference type="SUPFAM" id="SSF160272">
    <property type="entry name" value="Shew3726-like"/>
    <property type="match status" value="1"/>
</dbReference>
<comment type="caution">
    <text evidence="1">The sequence shown here is derived from an EMBL/GenBank/DDBJ whole genome shotgun (WGS) entry which is preliminary data.</text>
</comment>
<evidence type="ECO:0000313" key="1">
    <source>
        <dbReference type="EMBL" id="REL25116.1"/>
    </source>
</evidence>
<sequence length="77" mass="8975">MNQSILFNDDLAFNADKDCWQMSGMVAGQLVTIYFHSYSLSKLDEISSCTRYDLEEIAEMWFEDNELESNEIHIKLS</sequence>
<proteinExistence type="predicted"/>
<accession>A0A3E0TKR4</accession>
<dbReference type="Proteomes" id="UP000256478">
    <property type="component" value="Unassembled WGS sequence"/>
</dbReference>
<dbReference type="AlphaFoldDB" id="A0A3E0TKR4"/>
<dbReference type="OrthoDB" id="6465020at2"/>
<dbReference type="EMBL" id="QUOU01000001">
    <property type="protein sequence ID" value="REL25116.1"/>
    <property type="molecule type" value="Genomic_DNA"/>
</dbReference>
<evidence type="ECO:0000313" key="2">
    <source>
        <dbReference type="Proteomes" id="UP000256478"/>
    </source>
</evidence>